<dbReference type="EMBL" id="CAADRP010002274">
    <property type="protein sequence ID" value="VFU65169.1"/>
    <property type="molecule type" value="Genomic_DNA"/>
</dbReference>
<name>A0A6N2NDL7_SALVM</name>
<protein>
    <submittedName>
        <fullName evidence="1">Uncharacterized protein</fullName>
    </submittedName>
</protein>
<organism evidence="1">
    <name type="scientific">Salix viminalis</name>
    <name type="common">Common osier</name>
    <name type="synonym">Basket willow</name>
    <dbReference type="NCBI Taxonomy" id="40686"/>
    <lineage>
        <taxon>Eukaryota</taxon>
        <taxon>Viridiplantae</taxon>
        <taxon>Streptophyta</taxon>
        <taxon>Embryophyta</taxon>
        <taxon>Tracheophyta</taxon>
        <taxon>Spermatophyta</taxon>
        <taxon>Magnoliopsida</taxon>
        <taxon>eudicotyledons</taxon>
        <taxon>Gunneridae</taxon>
        <taxon>Pentapetalae</taxon>
        <taxon>rosids</taxon>
        <taxon>fabids</taxon>
        <taxon>Malpighiales</taxon>
        <taxon>Salicaceae</taxon>
        <taxon>Saliceae</taxon>
        <taxon>Salix</taxon>
    </lineage>
</organism>
<sequence length="128" mass="14640">MVNKQRLERKRWRFSLNDYKTCPPPGKEKEKKTKEKLPASIITLVTAITTTIPSSNREISRVRKGFLNPGEYISPFSKITSIPTFENILQSTTVHSQGPTWLCLSHAKRMLPSSLSYDDSREHEDSCT</sequence>
<gene>
    <name evidence="1" type="ORF">SVIM_LOCUS499905</name>
</gene>
<evidence type="ECO:0000313" key="1">
    <source>
        <dbReference type="EMBL" id="VFU65169.1"/>
    </source>
</evidence>
<dbReference type="AlphaFoldDB" id="A0A6N2NDL7"/>
<reference evidence="1" key="1">
    <citation type="submission" date="2019-03" db="EMBL/GenBank/DDBJ databases">
        <authorList>
            <person name="Mank J."/>
            <person name="Almeida P."/>
        </authorList>
    </citation>
    <scope>NUCLEOTIDE SEQUENCE</scope>
    <source>
        <strain evidence="1">78183</strain>
    </source>
</reference>
<proteinExistence type="predicted"/>
<accession>A0A6N2NDL7</accession>